<feature type="compositionally biased region" description="Pro residues" evidence="1">
    <location>
        <begin position="146"/>
        <end position="156"/>
    </location>
</feature>
<comment type="caution">
    <text evidence="2">The sequence shown here is derived from an EMBL/GenBank/DDBJ whole genome shotgun (WGS) entry which is preliminary data.</text>
</comment>
<evidence type="ECO:0000313" key="2">
    <source>
        <dbReference type="EMBL" id="GAA0593127.1"/>
    </source>
</evidence>
<sequence>MANALPVGMATVTAVAAATATPTERATLFVLEITSSPSSDARTRRPHQGRTDEGLSENVRLPSYGPFVVSSLGLALRMSRKEAAYGNRPRLAGLKRTPECLDQDYAAYRFAIPDIRCPFGQDNVHDFFLIEVYCIARQEVGAAILSPPPPTPPPLPRTLWSVTEG</sequence>
<protein>
    <recommendedName>
        <fullName evidence="4">Secreted protein</fullName>
    </recommendedName>
</protein>
<evidence type="ECO:0000313" key="3">
    <source>
        <dbReference type="Proteomes" id="UP001500668"/>
    </source>
</evidence>
<proteinExistence type="predicted"/>
<feature type="region of interest" description="Disordered" evidence="1">
    <location>
        <begin position="37"/>
        <end position="57"/>
    </location>
</feature>
<gene>
    <name evidence="2" type="ORF">GCM10010394_23040</name>
</gene>
<feature type="region of interest" description="Disordered" evidence="1">
    <location>
        <begin position="145"/>
        <end position="165"/>
    </location>
</feature>
<reference evidence="3" key="1">
    <citation type="journal article" date="2019" name="Int. J. Syst. Evol. Microbiol.">
        <title>The Global Catalogue of Microorganisms (GCM) 10K type strain sequencing project: providing services to taxonomists for standard genome sequencing and annotation.</title>
        <authorList>
            <consortium name="The Broad Institute Genomics Platform"/>
            <consortium name="The Broad Institute Genome Sequencing Center for Infectious Disease"/>
            <person name="Wu L."/>
            <person name="Ma J."/>
        </authorList>
    </citation>
    <scope>NUCLEOTIDE SEQUENCE [LARGE SCALE GENOMIC DNA]</scope>
    <source>
        <strain evidence="3">JCM 5067</strain>
    </source>
</reference>
<dbReference type="Proteomes" id="UP001500668">
    <property type="component" value="Unassembled WGS sequence"/>
</dbReference>
<evidence type="ECO:0008006" key="4">
    <source>
        <dbReference type="Google" id="ProtNLM"/>
    </source>
</evidence>
<evidence type="ECO:0000256" key="1">
    <source>
        <dbReference type="SAM" id="MobiDB-lite"/>
    </source>
</evidence>
<name>A0ABP3QLB3_9ACTN</name>
<dbReference type="EMBL" id="BAAACA010000014">
    <property type="protein sequence ID" value="GAA0593127.1"/>
    <property type="molecule type" value="Genomic_DNA"/>
</dbReference>
<keyword evidence="3" id="KW-1185">Reference proteome</keyword>
<organism evidence="2 3">
    <name type="scientific">Streptomyces crystallinus</name>
    <dbReference type="NCBI Taxonomy" id="68191"/>
    <lineage>
        <taxon>Bacteria</taxon>
        <taxon>Bacillati</taxon>
        <taxon>Actinomycetota</taxon>
        <taxon>Actinomycetes</taxon>
        <taxon>Kitasatosporales</taxon>
        <taxon>Streptomycetaceae</taxon>
        <taxon>Streptomyces</taxon>
    </lineage>
</organism>
<accession>A0ABP3QLB3</accession>